<name>A0A147HU93_9SPHN</name>
<dbReference type="InterPro" id="IPR023198">
    <property type="entry name" value="PGP-like_dom2"/>
</dbReference>
<dbReference type="Gene3D" id="1.10.150.240">
    <property type="entry name" value="Putative phosphatase, domain 2"/>
    <property type="match status" value="1"/>
</dbReference>
<dbReference type="RefSeq" id="WP_058734160.1">
    <property type="nucleotide sequence ID" value="NZ_LDTD01000104.1"/>
</dbReference>
<dbReference type="Proteomes" id="UP000072867">
    <property type="component" value="Unassembled WGS sequence"/>
</dbReference>
<dbReference type="InterPro" id="IPR051806">
    <property type="entry name" value="HAD-like_SPP"/>
</dbReference>
<dbReference type="STRING" id="33051.SB4_07715"/>
<dbReference type="SFLD" id="SFLDS00003">
    <property type="entry name" value="Haloacid_Dehalogenase"/>
    <property type="match status" value="1"/>
</dbReference>
<dbReference type="AlphaFoldDB" id="A0A147HU93"/>
<dbReference type="InterPro" id="IPR006439">
    <property type="entry name" value="HAD-SF_hydro_IA"/>
</dbReference>
<evidence type="ECO:0000313" key="2">
    <source>
        <dbReference type="Proteomes" id="UP000072867"/>
    </source>
</evidence>
<dbReference type="GO" id="GO:0050308">
    <property type="term" value="F:sugar-phosphatase activity"/>
    <property type="evidence" value="ECO:0007669"/>
    <property type="project" value="TreeGrafter"/>
</dbReference>
<comment type="caution">
    <text evidence="1">The sequence shown here is derived from an EMBL/GenBank/DDBJ whole genome shotgun (WGS) entry which is preliminary data.</text>
</comment>
<proteinExistence type="predicted"/>
<organism evidence="1 2">
    <name type="scientific">Sphingomonas sanguinis</name>
    <dbReference type="NCBI Taxonomy" id="33051"/>
    <lineage>
        <taxon>Bacteria</taxon>
        <taxon>Pseudomonadati</taxon>
        <taxon>Pseudomonadota</taxon>
        <taxon>Alphaproteobacteria</taxon>
        <taxon>Sphingomonadales</taxon>
        <taxon>Sphingomonadaceae</taxon>
        <taxon>Sphingomonas</taxon>
    </lineage>
</organism>
<dbReference type="SFLD" id="SFLDG01129">
    <property type="entry name" value="C1.5:_HAD__Beta-PGM__Phosphata"/>
    <property type="match status" value="1"/>
</dbReference>
<protein>
    <submittedName>
        <fullName evidence="1">Glycerol-3-phosphatase</fullName>
    </submittedName>
</protein>
<reference evidence="1 2" key="1">
    <citation type="journal article" date="2016" name="Front. Microbiol.">
        <title>Genomic Resource of Rice Seed Associated Bacteria.</title>
        <authorList>
            <person name="Midha S."/>
            <person name="Bansal K."/>
            <person name="Sharma S."/>
            <person name="Kumar N."/>
            <person name="Patil P.P."/>
            <person name="Chaudhry V."/>
            <person name="Patil P.B."/>
        </authorList>
    </citation>
    <scope>NUCLEOTIDE SEQUENCE [LARGE SCALE GENOMIC DNA]</scope>
    <source>
        <strain evidence="1 2">NS319</strain>
    </source>
</reference>
<dbReference type="Pfam" id="PF00702">
    <property type="entry name" value="Hydrolase"/>
    <property type="match status" value="1"/>
</dbReference>
<evidence type="ECO:0000313" key="1">
    <source>
        <dbReference type="EMBL" id="KTT68419.1"/>
    </source>
</evidence>
<dbReference type="PATRIC" id="fig|33051.3.peg.190"/>
<dbReference type="Gene3D" id="3.40.50.1000">
    <property type="entry name" value="HAD superfamily/HAD-like"/>
    <property type="match status" value="1"/>
</dbReference>
<dbReference type="PANTHER" id="PTHR43481">
    <property type="entry name" value="FRUCTOSE-1-PHOSPHATE PHOSPHATASE"/>
    <property type="match status" value="1"/>
</dbReference>
<dbReference type="PANTHER" id="PTHR43481:SF4">
    <property type="entry name" value="GLYCEROL-1-PHOSPHATE PHOSPHOHYDROLASE 1-RELATED"/>
    <property type="match status" value="1"/>
</dbReference>
<dbReference type="InterPro" id="IPR036412">
    <property type="entry name" value="HAD-like_sf"/>
</dbReference>
<sequence length="220" mass="23237">MTTPLPTRAFGGFLFDMDGTILSSIASAERAWTAWAERQGLDVAAFLPTIHGVQSVETIRRLNLPGVDPVAEAHALTEAEMLDVDDVVPIGGAAEFLAALPPDRWAIVTSAPQRLAEVRLKAAGLPLPGVFVTAEDAERSKPAPDGFLLGANRLGMAPDDCLAFEDAPAGIAAAEAAGMTVVVITETHRGMMDTAHATVADYRDLSVEWDGASLKLDHRV</sequence>
<dbReference type="NCBIfam" id="TIGR01509">
    <property type="entry name" value="HAD-SF-IA-v3"/>
    <property type="match status" value="1"/>
</dbReference>
<gene>
    <name evidence="1" type="ORF">NS319_14055</name>
</gene>
<dbReference type="EMBL" id="LDTD01000104">
    <property type="protein sequence ID" value="KTT68419.1"/>
    <property type="molecule type" value="Genomic_DNA"/>
</dbReference>
<dbReference type="SUPFAM" id="SSF56784">
    <property type="entry name" value="HAD-like"/>
    <property type="match status" value="1"/>
</dbReference>
<accession>A0A147HU93</accession>
<dbReference type="InterPro" id="IPR023214">
    <property type="entry name" value="HAD_sf"/>
</dbReference>